<comment type="subunit">
    <text evidence="4">Interacts with 100S ribosomes.</text>
</comment>
<dbReference type="InterPro" id="IPR036567">
    <property type="entry name" value="RHF-like"/>
</dbReference>
<dbReference type="InterPro" id="IPR034694">
    <property type="entry name" value="HPF_long/plastid"/>
</dbReference>
<reference evidence="6 8" key="1">
    <citation type="submission" date="2014-09" db="EMBL/GenBank/DDBJ databases">
        <authorList>
            <person name="McGinnis J.M."/>
            <person name="Wolfgang W.J."/>
        </authorList>
    </citation>
    <scope>NUCLEOTIDE SEQUENCE [LARGE SCALE GENOMIC DNA]</scope>
    <source>
        <strain evidence="6 8">5503</strain>
    </source>
</reference>
<evidence type="ECO:0000256" key="4">
    <source>
        <dbReference type="HAMAP-Rule" id="MF_00839"/>
    </source>
</evidence>
<protein>
    <recommendedName>
        <fullName evidence="3 4">Ribosome hibernation promoting factor</fullName>
        <shortName evidence="4">HPF</shortName>
    </recommendedName>
</protein>
<dbReference type="Pfam" id="PF02482">
    <property type="entry name" value="Ribosomal_S30AE"/>
    <property type="match status" value="1"/>
</dbReference>
<dbReference type="EMBL" id="JRKQ01000046">
    <property type="protein sequence ID" value="KGJ22137.1"/>
    <property type="molecule type" value="Genomic_DNA"/>
</dbReference>
<organism evidence="6 8">
    <name type="scientific">Paracoccus sanguinis</name>
    <dbReference type="NCBI Taxonomy" id="1545044"/>
    <lineage>
        <taxon>Bacteria</taxon>
        <taxon>Pseudomonadati</taxon>
        <taxon>Pseudomonadota</taxon>
        <taxon>Alphaproteobacteria</taxon>
        <taxon>Rhodobacterales</taxon>
        <taxon>Paracoccaceae</taxon>
        <taxon>Paracoccus</taxon>
    </lineage>
</organism>
<evidence type="ECO:0000313" key="7">
    <source>
        <dbReference type="EMBL" id="SDW47200.1"/>
    </source>
</evidence>
<evidence type="ECO:0000256" key="1">
    <source>
        <dbReference type="ARBA" id="ARBA00022845"/>
    </source>
</evidence>
<keyword evidence="9" id="KW-1185">Reference proteome</keyword>
<dbReference type="GO" id="GO:0043024">
    <property type="term" value="F:ribosomal small subunit binding"/>
    <property type="evidence" value="ECO:0007669"/>
    <property type="project" value="TreeGrafter"/>
</dbReference>
<reference evidence="7" key="3">
    <citation type="submission" date="2016-10" db="EMBL/GenBank/DDBJ databases">
        <authorList>
            <person name="de Groot N.N."/>
        </authorList>
    </citation>
    <scope>NUCLEOTIDE SEQUENCE [LARGE SCALE GENOMIC DNA]</scope>
    <source>
        <strain evidence="7">DSM 29303</strain>
    </source>
</reference>
<dbReference type="OrthoDB" id="9794975at2"/>
<dbReference type="NCBIfam" id="TIGR00741">
    <property type="entry name" value="yfiA"/>
    <property type="match status" value="1"/>
</dbReference>
<comment type="function">
    <text evidence="4">Required for dimerization of active 70S ribosomes into 100S ribosomes in stationary phase; 100S ribosomes are translationally inactive and sometimes present during exponential growth.</text>
</comment>
<dbReference type="AlphaFoldDB" id="A0A099G585"/>
<evidence type="ECO:0000313" key="9">
    <source>
        <dbReference type="Proteomes" id="UP000182944"/>
    </source>
</evidence>
<dbReference type="PANTHER" id="PTHR33231">
    <property type="entry name" value="30S RIBOSOMAL PROTEIN"/>
    <property type="match status" value="1"/>
</dbReference>
<reference evidence="9" key="4">
    <citation type="submission" date="2016-10" db="EMBL/GenBank/DDBJ databases">
        <authorList>
            <person name="Varghese N."/>
            <person name="Submissions S."/>
        </authorList>
    </citation>
    <scope>NUCLEOTIDE SEQUENCE [LARGE SCALE GENOMIC DNA]</scope>
    <source>
        <strain evidence="9">DSM 29303</strain>
    </source>
</reference>
<dbReference type="Gene3D" id="3.30.505.50">
    <property type="entry name" value="Sigma 54 modulation/S30EA ribosomal protein, C-terminal domain"/>
    <property type="match status" value="1"/>
</dbReference>
<keyword evidence="4" id="KW-0963">Cytoplasm</keyword>
<keyword evidence="1 4" id="KW-0810">Translation regulation</keyword>
<dbReference type="STRING" id="1545044.SAMN05444276_1011070"/>
<comment type="similarity">
    <text evidence="4">Belongs to the HPF/YfiA ribosome-associated protein family. Long HPF subfamily.</text>
</comment>
<dbReference type="HAMAP" id="MF_00839">
    <property type="entry name" value="HPF"/>
    <property type="match status" value="1"/>
</dbReference>
<sequence length="193" mass="21740">MRYQISGKQIDVGEALMTHVKAELEEVFEKYQQRPTDATVIFSRDAHNLACDGVVHLSTGLTVQARAADPDNIYAAFEKCREKMDKQLRRYKRRLKDHHKDRTEPVVFAAAPSYVLSADEDAWEDQAEDGLQPLIVAETELRVPTLSVGDAVMQMELAGAPMLVFRNEKHGGVNVVHRRDDGNVGWIDPRNLA</sequence>
<name>A0A099G585_9RHOB</name>
<evidence type="ECO:0000256" key="2">
    <source>
        <dbReference type="ARBA" id="ARBA00038695"/>
    </source>
</evidence>
<dbReference type="SUPFAM" id="SSF69754">
    <property type="entry name" value="Ribosome binding protein Y (YfiA homologue)"/>
    <property type="match status" value="1"/>
</dbReference>
<dbReference type="GO" id="GO:0045900">
    <property type="term" value="P:negative regulation of translational elongation"/>
    <property type="evidence" value="ECO:0007669"/>
    <property type="project" value="TreeGrafter"/>
</dbReference>
<evidence type="ECO:0000256" key="3">
    <source>
        <dbReference type="ARBA" id="ARBA00041148"/>
    </source>
</evidence>
<evidence type="ECO:0000259" key="5">
    <source>
        <dbReference type="Pfam" id="PF16321"/>
    </source>
</evidence>
<dbReference type="RefSeq" id="WP_036704273.1">
    <property type="nucleotide sequence ID" value="NZ_CP051542.1"/>
</dbReference>
<dbReference type="InterPro" id="IPR003489">
    <property type="entry name" value="RHF/RaiA"/>
</dbReference>
<dbReference type="Pfam" id="PF16321">
    <property type="entry name" value="Ribosom_S30AE_C"/>
    <property type="match status" value="1"/>
</dbReference>
<dbReference type="InterPro" id="IPR050574">
    <property type="entry name" value="HPF/YfiA_ribosome-assoc"/>
</dbReference>
<proteinExistence type="inferred from homology"/>
<dbReference type="CDD" id="cd00552">
    <property type="entry name" value="RaiA"/>
    <property type="match status" value="1"/>
</dbReference>
<accession>A0A099G585</accession>
<feature type="domain" description="Sigma 54 modulation/S30EA ribosomal protein C-terminal" evidence="5">
    <location>
        <begin position="132"/>
        <end position="185"/>
    </location>
</feature>
<evidence type="ECO:0000313" key="8">
    <source>
        <dbReference type="Proteomes" id="UP000029858"/>
    </source>
</evidence>
<dbReference type="InterPro" id="IPR032528">
    <property type="entry name" value="Ribosom_S30AE_C"/>
</dbReference>
<accession>A0A099GHV3</accession>
<dbReference type="InterPro" id="IPR038416">
    <property type="entry name" value="Ribosom_S30AE_C_sf"/>
</dbReference>
<dbReference type="Gene3D" id="3.30.160.100">
    <property type="entry name" value="Ribosome hibernation promotion factor-like"/>
    <property type="match status" value="1"/>
</dbReference>
<keyword evidence="7" id="KW-0689">Ribosomal protein</keyword>
<comment type="subcellular location">
    <subcellularLocation>
        <location evidence="4">Cytoplasm</location>
    </subcellularLocation>
</comment>
<dbReference type="GO" id="GO:0022627">
    <property type="term" value="C:cytosolic small ribosomal subunit"/>
    <property type="evidence" value="ECO:0007669"/>
    <property type="project" value="TreeGrafter"/>
</dbReference>
<accession>A0A099G5Q2</accession>
<dbReference type="Proteomes" id="UP000182944">
    <property type="component" value="Unassembled WGS sequence"/>
</dbReference>
<comment type="subunit">
    <text evidence="2">Associates exclusively with 100S ribosomes, which are dimers of 70S ribosomes.</text>
</comment>
<gene>
    <name evidence="4" type="primary">hpf</name>
    <name evidence="6" type="ORF">IX56_09860</name>
    <name evidence="7" type="ORF">SAMN05444276_1011070</name>
</gene>
<evidence type="ECO:0000313" key="6">
    <source>
        <dbReference type="EMBL" id="KGJ22137.1"/>
    </source>
</evidence>
<dbReference type="Proteomes" id="UP000029858">
    <property type="component" value="Unassembled WGS sequence"/>
</dbReference>
<dbReference type="EMBL" id="FNNA01000001">
    <property type="protein sequence ID" value="SDW47200.1"/>
    <property type="molecule type" value="Genomic_DNA"/>
</dbReference>
<keyword evidence="7" id="KW-0687">Ribonucleoprotein</keyword>
<reference evidence="6 8" key="2">
    <citation type="submission" date="2014-10" db="EMBL/GenBank/DDBJ databases">
        <title>Paracoccus sanguinis sp. nov., isolated from clinical specimens of New York State patients.</title>
        <authorList>
            <person name="Mingle L.A."/>
            <person name="Cole J.A."/>
            <person name="Lapierre P."/>
            <person name="Musser K.A."/>
        </authorList>
    </citation>
    <scope>NUCLEOTIDE SEQUENCE [LARGE SCALE GENOMIC DNA]</scope>
    <source>
        <strain evidence="6 8">5503</strain>
    </source>
</reference>
<dbReference type="PANTHER" id="PTHR33231:SF1">
    <property type="entry name" value="30S RIBOSOMAL PROTEIN"/>
    <property type="match status" value="1"/>
</dbReference>